<dbReference type="GO" id="GO:0003677">
    <property type="term" value="F:DNA binding"/>
    <property type="evidence" value="ECO:0007669"/>
    <property type="project" value="InterPro"/>
</dbReference>
<dbReference type="GO" id="GO:0006352">
    <property type="term" value="P:DNA-templated transcription initiation"/>
    <property type="evidence" value="ECO:0007669"/>
    <property type="project" value="InterPro"/>
</dbReference>
<dbReference type="InterPro" id="IPR013249">
    <property type="entry name" value="RNA_pol_sigma70_r4_t2"/>
</dbReference>
<dbReference type="GO" id="GO:0016987">
    <property type="term" value="F:sigma factor activity"/>
    <property type="evidence" value="ECO:0007669"/>
    <property type="project" value="UniProtKB-KW"/>
</dbReference>
<evidence type="ECO:0000256" key="3">
    <source>
        <dbReference type="ARBA" id="ARBA00023082"/>
    </source>
</evidence>
<dbReference type="InterPro" id="IPR013324">
    <property type="entry name" value="RNA_pol_sigma_r3/r4-like"/>
</dbReference>
<dbReference type="Gene3D" id="1.10.1740.10">
    <property type="match status" value="1"/>
</dbReference>
<name>A0A410G656_9FLAO</name>
<organism evidence="7 8">
    <name type="scientific">Aequorivita ciconiae</name>
    <dbReference type="NCBI Taxonomy" id="2494375"/>
    <lineage>
        <taxon>Bacteria</taxon>
        <taxon>Pseudomonadati</taxon>
        <taxon>Bacteroidota</taxon>
        <taxon>Flavobacteriia</taxon>
        <taxon>Flavobacteriales</taxon>
        <taxon>Flavobacteriaceae</taxon>
        <taxon>Aequorivita</taxon>
    </lineage>
</organism>
<dbReference type="Pfam" id="PF04542">
    <property type="entry name" value="Sigma70_r2"/>
    <property type="match status" value="1"/>
</dbReference>
<dbReference type="SUPFAM" id="SSF88946">
    <property type="entry name" value="Sigma2 domain of RNA polymerase sigma factors"/>
    <property type="match status" value="1"/>
</dbReference>
<gene>
    <name evidence="7" type="ORF">EI546_13715</name>
</gene>
<dbReference type="RefSeq" id="WP_128251076.1">
    <property type="nucleotide sequence ID" value="NZ_CP034951.1"/>
</dbReference>
<reference evidence="7 8" key="1">
    <citation type="submission" date="2019-01" db="EMBL/GenBank/DDBJ databases">
        <title>Complete genome sequencing of Aequorivita sp. H23M31.</title>
        <authorList>
            <person name="Bae J.-W."/>
        </authorList>
    </citation>
    <scope>NUCLEOTIDE SEQUENCE [LARGE SCALE GENOMIC DNA]</scope>
    <source>
        <strain evidence="7 8">H23M31</strain>
    </source>
</reference>
<dbReference type="Pfam" id="PF08281">
    <property type="entry name" value="Sigma70_r4_2"/>
    <property type="match status" value="1"/>
</dbReference>
<evidence type="ECO:0000313" key="7">
    <source>
        <dbReference type="EMBL" id="QAA82711.1"/>
    </source>
</evidence>
<dbReference type="EMBL" id="CP034951">
    <property type="protein sequence ID" value="QAA82711.1"/>
    <property type="molecule type" value="Genomic_DNA"/>
</dbReference>
<dbReference type="PANTHER" id="PTHR43133:SF45">
    <property type="entry name" value="RNA POLYMERASE ECF-TYPE SIGMA FACTOR"/>
    <property type="match status" value="1"/>
</dbReference>
<dbReference type="Gene3D" id="1.10.10.10">
    <property type="entry name" value="Winged helix-like DNA-binding domain superfamily/Winged helix DNA-binding domain"/>
    <property type="match status" value="1"/>
</dbReference>
<keyword evidence="3" id="KW-0731">Sigma factor</keyword>
<evidence type="ECO:0000256" key="2">
    <source>
        <dbReference type="ARBA" id="ARBA00023015"/>
    </source>
</evidence>
<protein>
    <submittedName>
        <fullName evidence="7">RNA polymerase sigma factor</fullName>
    </submittedName>
</protein>
<dbReference type="OrthoDB" id="9780326at2"/>
<dbReference type="InterPro" id="IPR007627">
    <property type="entry name" value="RNA_pol_sigma70_r2"/>
</dbReference>
<keyword evidence="8" id="KW-1185">Reference proteome</keyword>
<proteinExistence type="inferred from homology"/>
<evidence type="ECO:0000256" key="4">
    <source>
        <dbReference type="ARBA" id="ARBA00023163"/>
    </source>
</evidence>
<sequence length="161" mass="18853">MSKEKDFQKIYETNYQPVMSLCLGYVKGNTFLAKDLVQEVFVKVWQHLPHFRGQAKLSTWIYRITVNTCLQELRKKKYVDLKMDIANESSPNISETEKQFQQMYNCINALPPENKTIILLELDNVPQQEIAVIIGISHAAVRTRLHRIKEQLTKCVNHEQF</sequence>
<evidence type="ECO:0000259" key="5">
    <source>
        <dbReference type="Pfam" id="PF04542"/>
    </source>
</evidence>
<evidence type="ECO:0000313" key="8">
    <source>
        <dbReference type="Proteomes" id="UP000285517"/>
    </source>
</evidence>
<comment type="similarity">
    <text evidence="1">Belongs to the sigma-70 factor family. ECF subfamily.</text>
</comment>
<dbReference type="Proteomes" id="UP000285517">
    <property type="component" value="Chromosome"/>
</dbReference>
<evidence type="ECO:0000256" key="1">
    <source>
        <dbReference type="ARBA" id="ARBA00010641"/>
    </source>
</evidence>
<dbReference type="PANTHER" id="PTHR43133">
    <property type="entry name" value="RNA POLYMERASE ECF-TYPE SIGMA FACTO"/>
    <property type="match status" value="1"/>
</dbReference>
<dbReference type="CDD" id="cd06171">
    <property type="entry name" value="Sigma70_r4"/>
    <property type="match status" value="1"/>
</dbReference>
<dbReference type="AlphaFoldDB" id="A0A410G656"/>
<dbReference type="InterPro" id="IPR039425">
    <property type="entry name" value="RNA_pol_sigma-70-like"/>
</dbReference>
<dbReference type="InterPro" id="IPR013325">
    <property type="entry name" value="RNA_pol_sigma_r2"/>
</dbReference>
<feature type="domain" description="RNA polymerase sigma factor 70 region 4 type 2" evidence="6">
    <location>
        <begin position="101"/>
        <end position="152"/>
    </location>
</feature>
<keyword evidence="2" id="KW-0805">Transcription regulation</keyword>
<dbReference type="KEGG" id="aev:EI546_13715"/>
<accession>A0A410G656</accession>
<dbReference type="InterPro" id="IPR014284">
    <property type="entry name" value="RNA_pol_sigma-70_dom"/>
</dbReference>
<feature type="domain" description="RNA polymerase sigma-70 region 2" evidence="5">
    <location>
        <begin position="10"/>
        <end position="77"/>
    </location>
</feature>
<keyword evidence="4" id="KW-0804">Transcription</keyword>
<dbReference type="InterPro" id="IPR036388">
    <property type="entry name" value="WH-like_DNA-bd_sf"/>
</dbReference>
<evidence type="ECO:0000259" key="6">
    <source>
        <dbReference type="Pfam" id="PF08281"/>
    </source>
</evidence>
<dbReference type="SUPFAM" id="SSF88659">
    <property type="entry name" value="Sigma3 and sigma4 domains of RNA polymerase sigma factors"/>
    <property type="match status" value="1"/>
</dbReference>
<dbReference type="NCBIfam" id="TIGR02937">
    <property type="entry name" value="sigma70-ECF"/>
    <property type="match status" value="1"/>
</dbReference>